<dbReference type="CDD" id="cd04645">
    <property type="entry name" value="LbH_gamma_CA_like"/>
    <property type="match status" value="1"/>
</dbReference>
<dbReference type="Gene3D" id="2.160.10.10">
    <property type="entry name" value="Hexapeptide repeat proteins"/>
    <property type="match status" value="1"/>
</dbReference>
<reference evidence="2" key="1">
    <citation type="submission" date="2019-05" db="EMBL/GenBank/DDBJ databases">
        <title>Complete genome sequencing of Absiella argi strain JCM 30884.</title>
        <authorList>
            <person name="Sakamoto M."/>
            <person name="Murakami T."/>
            <person name="Mori H."/>
        </authorList>
    </citation>
    <scope>NUCLEOTIDE SEQUENCE [LARGE SCALE GENOMIC DNA]</scope>
    <source>
        <strain evidence="2">JCM 30884</strain>
    </source>
</reference>
<dbReference type="InterPro" id="IPR050484">
    <property type="entry name" value="Transf_Hexapept/Carb_Anhydrase"/>
</dbReference>
<evidence type="ECO:0000313" key="2">
    <source>
        <dbReference type="Proteomes" id="UP000464754"/>
    </source>
</evidence>
<dbReference type="InterPro" id="IPR001451">
    <property type="entry name" value="Hexapep"/>
</dbReference>
<dbReference type="InterPro" id="IPR011004">
    <property type="entry name" value="Trimer_LpxA-like_sf"/>
</dbReference>
<organism evidence="1 2">
    <name type="scientific">Amedibacterium intestinale</name>
    <dbReference type="NCBI Taxonomy" id="2583452"/>
    <lineage>
        <taxon>Bacteria</taxon>
        <taxon>Bacillati</taxon>
        <taxon>Bacillota</taxon>
        <taxon>Erysipelotrichia</taxon>
        <taxon>Erysipelotrichales</taxon>
        <taxon>Erysipelotrichaceae</taxon>
        <taxon>Amedibacterium</taxon>
    </lineage>
</organism>
<dbReference type="SUPFAM" id="SSF51161">
    <property type="entry name" value="Trimeric LpxA-like enzymes"/>
    <property type="match status" value="1"/>
</dbReference>
<protein>
    <submittedName>
        <fullName evidence="1">Gamma carbonic anhydrase family protein</fullName>
    </submittedName>
</protein>
<dbReference type="AlphaFoldDB" id="A0A6N4TDY8"/>
<dbReference type="InterPro" id="IPR047324">
    <property type="entry name" value="LbH_gamma_CA-like"/>
</dbReference>
<gene>
    <name evidence="1" type="ORF">Aargi30884_00510</name>
</gene>
<dbReference type="RefSeq" id="WP_118276689.1">
    <property type="nucleotide sequence ID" value="NZ_AP019695.1"/>
</dbReference>
<dbReference type="EMBL" id="AP019695">
    <property type="protein sequence ID" value="BBK21148.1"/>
    <property type="molecule type" value="Genomic_DNA"/>
</dbReference>
<dbReference type="Proteomes" id="UP000464754">
    <property type="component" value="Chromosome"/>
</dbReference>
<accession>A0A6N4TDY8</accession>
<dbReference type="PANTHER" id="PTHR13061">
    <property type="entry name" value="DYNACTIN SUBUNIT P25"/>
    <property type="match status" value="1"/>
</dbReference>
<evidence type="ECO:0000313" key="1">
    <source>
        <dbReference type="EMBL" id="BBK21148.1"/>
    </source>
</evidence>
<name>A0A6N4TDY8_9FIRM</name>
<dbReference type="KEGG" id="aarg:Aargi30884_00510"/>
<dbReference type="PANTHER" id="PTHR13061:SF29">
    <property type="entry name" value="GAMMA CARBONIC ANHYDRASE-LIKE 1, MITOCHONDRIAL-RELATED"/>
    <property type="match status" value="1"/>
</dbReference>
<keyword evidence="2" id="KW-1185">Reference proteome</keyword>
<dbReference type="Pfam" id="PF00132">
    <property type="entry name" value="Hexapep"/>
    <property type="match status" value="1"/>
</dbReference>
<proteinExistence type="predicted"/>
<sequence length="173" mass="19279">MIKKYKETYPTIHDSCFVAENAVVIGKTTIQEGSSVWYHSVIRGDSEEIYIGKDTNIQDNCTLHTDLHHKLYIGNRVTIGHQAIVHGAHIEDEVLIGMGAIILNGAHIGKHSIIAAGALVPEHMIIPENSVVMGCPAKIKKEITQEQIESILHNAKHYKELGQEYKEMEDTQC</sequence>